<sequence length="212" mass="22835">MAAATTTISSTFLSALLLLFLVCSLKEGYALGLGRRCRSMTATSFSIDIPSMSTLFFLPTCHSSAQASDKKSSLRVVHKHGPCSRLHQDKATIPTHAEILRQDEARVKSIHSKFANNKGQGSINDAANLPDNDGSVVGSGNYIVTMGLGTPKKDYSLIFDTGVTSLGHNASLAQDLAINSRTQFLIPPFPLHIPTFHAFNNLQCHSLPPQVN</sequence>
<name>A0A1R3GTW5_COCAP</name>
<accession>A0A1R3GTW5</accession>
<dbReference type="SUPFAM" id="SSF50630">
    <property type="entry name" value="Acid proteases"/>
    <property type="match status" value="1"/>
</dbReference>
<gene>
    <name evidence="3" type="ORF">CCACVL1_23441</name>
</gene>
<comment type="caution">
    <text evidence="3">The sequence shown here is derived from an EMBL/GenBank/DDBJ whole genome shotgun (WGS) entry which is preliminary data.</text>
</comment>
<feature type="chain" id="PRO_5012277635" description="Peptidase A1 domain-containing protein" evidence="1">
    <location>
        <begin position="31"/>
        <end position="212"/>
    </location>
</feature>
<feature type="signal peptide" evidence="1">
    <location>
        <begin position="1"/>
        <end position="30"/>
    </location>
</feature>
<feature type="domain" description="Peptidase A1" evidence="2">
    <location>
        <begin position="142"/>
        <end position="212"/>
    </location>
</feature>
<dbReference type="Proteomes" id="UP000188268">
    <property type="component" value="Unassembled WGS sequence"/>
</dbReference>
<dbReference type="Gramene" id="OMO61533">
    <property type="protein sequence ID" value="OMO61533"/>
    <property type="gene ID" value="CCACVL1_23441"/>
</dbReference>
<evidence type="ECO:0000259" key="2">
    <source>
        <dbReference type="PROSITE" id="PS51767"/>
    </source>
</evidence>
<protein>
    <recommendedName>
        <fullName evidence="2">Peptidase A1 domain-containing protein</fullName>
    </recommendedName>
</protein>
<reference evidence="3 4" key="1">
    <citation type="submission" date="2013-09" db="EMBL/GenBank/DDBJ databases">
        <title>Corchorus capsularis genome sequencing.</title>
        <authorList>
            <person name="Alam M."/>
            <person name="Haque M.S."/>
            <person name="Islam M.S."/>
            <person name="Emdad E.M."/>
            <person name="Islam M.M."/>
            <person name="Ahmed B."/>
            <person name="Halim A."/>
            <person name="Hossen Q.M.M."/>
            <person name="Hossain M.Z."/>
            <person name="Ahmed R."/>
            <person name="Khan M.M."/>
            <person name="Islam R."/>
            <person name="Rashid M.M."/>
            <person name="Khan S.A."/>
            <person name="Rahman M.S."/>
            <person name="Alam M."/>
        </authorList>
    </citation>
    <scope>NUCLEOTIDE SEQUENCE [LARGE SCALE GENOMIC DNA]</scope>
    <source>
        <strain evidence="4">cv. CVL-1</strain>
        <tissue evidence="3">Whole seedling</tissue>
    </source>
</reference>
<dbReference type="STRING" id="210143.A0A1R3GTW5"/>
<dbReference type="EMBL" id="AWWV01013427">
    <property type="protein sequence ID" value="OMO61533.1"/>
    <property type="molecule type" value="Genomic_DNA"/>
</dbReference>
<dbReference type="InterPro" id="IPR021109">
    <property type="entry name" value="Peptidase_aspartic_dom_sf"/>
</dbReference>
<evidence type="ECO:0000313" key="4">
    <source>
        <dbReference type="Proteomes" id="UP000188268"/>
    </source>
</evidence>
<organism evidence="3 4">
    <name type="scientific">Corchorus capsularis</name>
    <name type="common">Jute</name>
    <dbReference type="NCBI Taxonomy" id="210143"/>
    <lineage>
        <taxon>Eukaryota</taxon>
        <taxon>Viridiplantae</taxon>
        <taxon>Streptophyta</taxon>
        <taxon>Embryophyta</taxon>
        <taxon>Tracheophyta</taxon>
        <taxon>Spermatophyta</taxon>
        <taxon>Magnoliopsida</taxon>
        <taxon>eudicotyledons</taxon>
        <taxon>Gunneridae</taxon>
        <taxon>Pentapetalae</taxon>
        <taxon>rosids</taxon>
        <taxon>malvids</taxon>
        <taxon>Malvales</taxon>
        <taxon>Malvaceae</taxon>
        <taxon>Grewioideae</taxon>
        <taxon>Apeibeae</taxon>
        <taxon>Corchorus</taxon>
    </lineage>
</organism>
<dbReference type="InterPro" id="IPR033121">
    <property type="entry name" value="PEPTIDASE_A1"/>
</dbReference>
<dbReference type="PROSITE" id="PS51767">
    <property type="entry name" value="PEPTIDASE_A1"/>
    <property type="match status" value="1"/>
</dbReference>
<evidence type="ECO:0000313" key="3">
    <source>
        <dbReference type="EMBL" id="OMO61533.1"/>
    </source>
</evidence>
<dbReference type="OrthoDB" id="771136at2759"/>
<keyword evidence="4" id="KW-1185">Reference proteome</keyword>
<keyword evidence="1" id="KW-0732">Signal</keyword>
<dbReference type="AlphaFoldDB" id="A0A1R3GTW5"/>
<evidence type="ECO:0000256" key="1">
    <source>
        <dbReference type="SAM" id="SignalP"/>
    </source>
</evidence>
<proteinExistence type="predicted"/>